<dbReference type="AlphaFoldDB" id="A0A016XI32"/>
<dbReference type="Proteomes" id="UP000023268">
    <property type="component" value="Unassembled WGS sequence"/>
</dbReference>
<dbReference type="eggNOG" id="ENOG5032UFP">
    <property type="taxonomic scope" value="Bacteria"/>
</dbReference>
<accession>A0A016XI32</accession>
<evidence type="ECO:0000313" key="2">
    <source>
        <dbReference type="Proteomes" id="UP000023268"/>
    </source>
</evidence>
<proteinExistence type="predicted"/>
<gene>
    <name evidence="1" type="ORF">AZ34_07190</name>
</gene>
<dbReference type="STRING" id="1458275.AZ34_07190"/>
<dbReference type="GO" id="GO:0003676">
    <property type="term" value="F:nucleic acid binding"/>
    <property type="evidence" value="ECO:0007669"/>
    <property type="project" value="InterPro"/>
</dbReference>
<dbReference type="Gene3D" id="3.40.1350.10">
    <property type="match status" value="1"/>
</dbReference>
<dbReference type="EMBL" id="JEMG01000001">
    <property type="protein sequence ID" value="EYC50878.1"/>
    <property type="molecule type" value="Genomic_DNA"/>
</dbReference>
<reference evidence="1 2" key="1">
    <citation type="submission" date="2014-02" db="EMBL/GenBank/DDBJ databases">
        <title>Draft Genome of Hylemonella gracilis isolated from the Niagara River.</title>
        <authorList>
            <person name="Pawlowski D.R."/>
            <person name="Koudelka G.B."/>
        </authorList>
    </citation>
    <scope>NUCLEOTIDE SEQUENCE [LARGE SCALE GENOMIC DNA]</scope>
    <source>
        <strain evidence="1 2">Niagara R</strain>
    </source>
</reference>
<organism evidence="1 2">
    <name type="scientific">Hylemonella gracilis str. Niagara R</name>
    <dbReference type="NCBI Taxonomy" id="1458275"/>
    <lineage>
        <taxon>Bacteria</taxon>
        <taxon>Pseudomonadati</taxon>
        <taxon>Pseudomonadota</taxon>
        <taxon>Betaproteobacteria</taxon>
        <taxon>Burkholderiales</taxon>
        <taxon>Comamonadaceae</taxon>
        <taxon>Hylemonella</taxon>
    </lineage>
</organism>
<protein>
    <submittedName>
        <fullName evidence="1">Uncharacterized protein</fullName>
    </submittedName>
</protein>
<comment type="caution">
    <text evidence="1">The sequence shown here is derived from an EMBL/GenBank/DDBJ whole genome shotgun (WGS) entry which is preliminary data.</text>
</comment>
<dbReference type="InterPro" id="IPR011856">
    <property type="entry name" value="tRNA_endonuc-like_dom_sf"/>
</dbReference>
<dbReference type="SUPFAM" id="SSF52980">
    <property type="entry name" value="Restriction endonuclease-like"/>
    <property type="match status" value="1"/>
</dbReference>
<dbReference type="InterPro" id="IPR011335">
    <property type="entry name" value="Restrct_endonuc-II-like"/>
</dbReference>
<name>A0A016XI32_9BURK</name>
<evidence type="ECO:0000313" key="1">
    <source>
        <dbReference type="EMBL" id="EYC50878.1"/>
    </source>
</evidence>
<sequence>MQRMSSYTLEDLRTRGAPIAMAMLLRAVKSGEPFVTYGEIKKELEQQLNIPSIFTVQIGTVAGAMMDAILEVDPNAPLLNVMIARPNGIPSEGVSGYLATRYRNNELLDWDSVPIERKREIVLRERGKIFSYQRWNDIAEHLYGVVGQQLLPSVPGREHDYTSRGGFGGEAESPEHKRLKEWVSDNPKKIGIKTNPQNAKTEAQLLSGDEIDVLFSSGTSFHVVEVKSRRSNDADHKRGIYQCVKYREVKKAEHAPFDIDVQAILVTENDISSELVERAKILGIRWEKVLLP</sequence>